<evidence type="ECO:0000313" key="3">
    <source>
        <dbReference type="Proteomes" id="UP001201980"/>
    </source>
</evidence>
<evidence type="ECO:0000313" key="2">
    <source>
        <dbReference type="EMBL" id="KAJ2904762.1"/>
    </source>
</evidence>
<reference evidence="2" key="1">
    <citation type="submission" date="2022-07" db="EMBL/GenBank/DDBJ databases">
        <title>Draft genome sequence of Zalerion maritima ATCC 34329, a (micro)plastics degrading marine fungus.</title>
        <authorList>
            <person name="Paco A."/>
            <person name="Goncalves M.F.M."/>
            <person name="Rocha-Santos T.A.P."/>
            <person name="Alves A."/>
        </authorList>
    </citation>
    <scope>NUCLEOTIDE SEQUENCE</scope>
    <source>
        <strain evidence="2">ATCC 34329</strain>
    </source>
</reference>
<gene>
    <name evidence="2" type="ORF">MKZ38_007270</name>
</gene>
<dbReference type="PANTHER" id="PTHR33303:SF2">
    <property type="entry name" value="COA-BINDING DOMAIN-CONTAINING PROTEIN"/>
    <property type="match status" value="1"/>
</dbReference>
<comment type="caution">
    <text evidence="2">The sequence shown here is derived from an EMBL/GenBank/DDBJ whole genome shotgun (WGS) entry which is preliminary data.</text>
</comment>
<name>A0AAD5RV42_9PEZI</name>
<dbReference type="SUPFAM" id="SSF51735">
    <property type="entry name" value="NAD(P)-binding Rossmann-fold domains"/>
    <property type="match status" value="1"/>
</dbReference>
<dbReference type="EMBL" id="JAKWBI020000045">
    <property type="protein sequence ID" value="KAJ2904762.1"/>
    <property type="molecule type" value="Genomic_DNA"/>
</dbReference>
<accession>A0AAD5RV42</accession>
<feature type="domain" description="CoA-binding" evidence="1">
    <location>
        <begin position="10"/>
        <end position="107"/>
    </location>
</feature>
<protein>
    <submittedName>
        <fullName evidence="2">CoA binding domain-containing protein</fullName>
    </submittedName>
</protein>
<dbReference type="AlphaFoldDB" id="A0AAD5RV42"/>
<sequence>MSTESTARSFFAQHSFAVVGASSNPAKYGYKIFAWYTNHALPVVPINPGSPTIAVEGAEYDTKPSLSALQDPKNTGVSIITPPKVTMKLLKEARELGIPAVWMQPGSFDDEVESWARGEGGFGSVVAGDGGMGGEGWCVLVDGEKALRGLGKL</sequence>
<dbReference type="InterPro" id="IPR036291">
    <property type="entry name" value="NAD(P)-bd_dom_sf"/>
</dbReference>
<dbReference type="SMART" id="SM00881">
    <property type="entry name" value="CoA_binding"/>
    <property type="match status" value="1"/>
</dbReference>
<keyword evidence="3" id="KW-1185">Reference proteome</keyword>
<proteinExistence type="predicted"/>
<dbReference type="Pfam" id="PF13380">
    <property type="entry name" value="CoA_binding_2"/>
    <property type="match status" value="1"/>
</dbReference>
<dbReference type="InterPro" id="IPR003781">
    <property type="entry name" value="CoA-bd"/>
</dbReference>
<dbReference type="Gene3D" id="3.40.50.720">
    <property type="entry name" value="NAD(P)-binding Rossmann-like Domain"/>
    <property type="match status" value="1"/>
</dbReference>
<dbReference type="Proteomes" id="UP001201980">
    <property type="component" value="Unassembled WGS sequence"/>
</dbReference>
<organism evidence="2 3">
    <name type="scientific">Zalerion maritima</name>
    <dbReference type="NCBI Taxonomy" id="339359"/>
    <lineage>
        <taxon>Eukaryota</taxon>
        <taxon>Fungi</taxon>
        <taxon>Dikarya</taxon>
        <taxon>Ascomycota</taxon>
        <taxon>Pezizomycotina</taxon>
        <taxon>Sordariomycetes</taxon>
        <taxon>Lulworthiomycetidae</taxon>
        <taxon>Lulworthiales</taxon>
        <taxon>Lulworthiaceae</taxon>
        <taxon>Zalerion</taxon>
    </lineage>
</organism>
<dbReference type="PANTHER" id="PTHR33303">
    <property type="entry name" value="CYTOPLASMIC PROTEIN-RELATED"/>
    <property type="match status" value="1"/>
</dbReference>
<evidence type="ECO:0000259" key="1">
    <source>
        <dbReference type="SMART" id="SM00881"/>
    </source>
</evidence>